<evidence type="ECO:0000259" key="12">
    <source>
        <dbReference type="Pfam" id="PF00912"/>
    </source>
</evidence>
<comment type="catalytic activity">
    <reaction evidence="7">
        <text>Preferential cleavage: (Ac)2-L-Lys-D-Ala-|-D-Ala. Also transpeptidation of peptidyl-alanyl moieties that are N-acyl substituents of D-alanine.</text>
        <dbReference type="EC" id="3.4.16.4"/>
    </reaction>
</comment>
<evidence type="ECO:0000256" key="3">
    <source>
        <dbReference type="ARBA" id="ARBA00022676"/>
    </source>
</evidence>
<comment type="catalytic activity">
    <reaction evidence="8">
        <text>[GlcNAc-(1-&gt;4)-Mur2Ac(oyl-L-Ala-gamma-D-Glu-L-Lys-D-Ala-D-Ala)](n)-di-trans,octa-cis-undecaprenyl diphosphate + beta-D-GlcNAc-(1-&gt;4)-Mur2Ac(oyl-L-Ala-gamma-D-Glu-L-Lys-D-Ala-D-Ala)-di-trans,octa-cis-undecaprenyl diphosphate = [GlcNAc-(1-&gt;4)-Mur2Ac(oyl-L-Ala-gamma-D-Glu-L-Lys-D-Ala-D-Ala)](n+1)-di-trans,octa-cis-undecaprenyl diphosphate + di-trans,octa-cis-undecaprenyl diphosphate + H(+)</text>
        <dbReference type="Rhea" id="RHEA:23708"/>
        <dbReference type="Rhea" id="RHEA-COMP:9602"/>
        <dbReference type="Rhea" id="RHEA-COMP:9603"/>
        <dbReference type="ChEBI" id="CHEBI:15378"/>
        <dbReference type="ChEBI" id="CHEBI:58405"/>
        <dbReference type="ChEBI" id="CHEBI:60033"/>
        <dbReference type="ChEBI" id="CHEBI:78435"/>
        <dbReference type="EC" id="2.4.99.28"/>
    </reaction>
</comment>
<comment type="caution">
    <text evidence="13">The sequence shown here is derived from an EMBL/GenBank/DDBJ whole genome shotgun (WGS) entry which is preliminary data.</text>
</comment>
<dbReference type="Pfam" id="PF00912">
    <property type="entry name" value="Transgly"/>
    <property type="match status" value="1"/>
</dbReference>
<name>A0ABT1E0U8_9ACTN</name>
<gene>
    <name evidence="13" type="ORF">M1L60_39945</name>
</gene>
<proteinExistence type="predicted"/>
<keyword evidence="10" id="KW-0732">Signal</keyword>
<keyword evidence="14" id="KW-1185">Reference proteome</keyword>
<evidence type="ECO:0000313" key="13">
    <source>
        <dbReference type="EMBL" id="MCO8276770.1"/>
    </source>
</evidence>
<keyword evidence="5" id="KW-0378">Hydrolase</keyword>
<dbReference type="InterPro" id="IPR012338">
    <property type="entry name" value="Beta-lactam/transpept-like"/>
</dbReference>
<dbReference type="SUPFAM" id="SSF56601">
    <property type="entry name" value="beta-lactamase/transpeptidase-like"/>
    <property type="match status" value="1"/>
</dbReference>
<dbReference type="InterPro" id="IPR050396">
    <property type="entry name" value="Glycosyltr_51/Transpeptidase"/>
</dbReference>
<evidence type="ECO:0000256" key="6">
    <source>
        <dbReference type="ARBA" id="ARBA00023268"/>
    </source>
</evidence>
<keyword evidence="2" id="KW-0645">Protease</keyword>
<dbReference type="Proteomes" id="UP001523369">
    <property type="component" value="Unassembled WGS sequence"/>
</dbReference>
<keyword evidence="6" id="KW-0511">Multifunctional enzyme</keyword>
<evidence type="ECO:0000256" key="7">
    <source>
        <dbReference type="ARBA" id="ARBA00034000"/>
    </source>
</evidence>
<feature type="domain" description="Penicillin-binding protein transpeptidase" evidence="11">
    <location>
        <begin position="418"/>
        <end position="643"/>
    </location>
</feature>
<dbReference type="SUPFAM" id="SSF53955">
    <property type="entry name" value="Lysozyme-like"/>
    <property type="match status" value="1"/>
</dbReference>
<dbReference type="RefSeq" id="WP_253242794.1">
    <property type="nucleotide sequence ID" value="NZ_JAMYJR010000050.1"/>
</dbReference>
<keyword evidence="4" id="KW-0808">Transferase</keyword>
<dbReference type="PANTHER" id="PTHR32282:SF33">
    <property type="entry name" value="PEPTIDOGLYCAN GLYCOSYLTRANSFERASE"/>
    <property type="match status" value="1"/>
</dbReference>
<dbReference type="PANTHER" id="PTHR32282">
    <property type="entry name" value="BINDING PROTEIN TRANSPEPTIDASE, PUTATIVE-RELATED"/>
    <property type="match status" value="1"/>
</dbReference>
<dbReference type="Pfam" id="PF00905">
    <property type="entry name" value="Transpeptidase"/>
    <property type="match status" value="1"/>
</dbReference>
<evidence type="ECO:0000256" key="10">
    <source>
        <dbReference type="SAM" id="SignalP"/>
    </source>
</evidence>
<protein>
    <submittedName>
        <fullName evidence="13">Transglycosylase domain-containing protein</fullName>
    </submittedName>
</protein>
<evidence type="ECO:0000256" key="2">
    <source>
        <dbReference type="ARBA" id="ARBA00022670"/>
    </source>
</evidence>
<feature type="region of interest" description="Disordered" evidence="9">
    <location>
        <begin position="377"/>
        <end position="406"/>
    </location>
</feature>
<evidence type="ECO:0000256" key="8">
    <source>
        <dbReference type="ARBA" id="ARBA00049902"/>
    </source>
</evidence>
<dbReference type="InterPro" id="IPR001460">
    <property type="entry name" value="PCN-bd_Tpept"/>
</dbReference>
<dbReference type="InterPro" id="IPR023346">
    <property type="entry name" value="Lysozyme-like_dom_sf"/>
</dbReference>
<keyword evidence="1" id="KW-0121">Carboxypeptidase</keyword>
<dbReference type="Gene3D" id="1.10.3810.10">
    <property type="entry name" value="Biosynthetic peptidoglycan transglycosylase-like"/>
    <property type="match status" value="1"/>
</dbReference>
<accession>A0ABT1E0U8</accession>
<organism evidence="13 14">
    <name type="scientific">Paractinoplanes aksuensis</name>
    <dbReference type="NCBI Taxonomy" id="2939490"/>
    <lineage>
        <taxon>Bacteria</taxon>
        <taxon>Bacillati</taxon>
        <taxon>Actinomycetota</taxon>
        <taxon>Actinomycetes</taxon>
        <taxon>Micromonosporales</taxon>
        <taxon>Micromonosporaceae</taxon>
        <taxon>Paractinoplanes</taxon>
    </lineage>
</organism>
<reference evidence="13 14" key="1">
    <citation type="submission" date="2022-06" db="EMBL/GenBank/DDBJ databases">
        <title>New Species of the Genus Actinoplanes, ActinopZanes ferrugineus.</title>
        <authorList>
            <person name="Ding P."/>
        </authorList>
    </citation>
    <scope>NUCLEOTIDE SEQUENCE [LARGE SCALE GENOMIC DNA]</scope>
    <source>
        <strain evidence="13 14">TRM88003</strain>
    </source>
</reference>
<feature type="signal peptide" evidence="10">
    <location>
        <begin position="1"/>
        <end position="26"/>
    </location>
</feature>
<dbReference type="InterPro" id="IPR001264">
    <property type="entry name" value="Glyco_trans_51"/>
</dbReference>
<evidence type="ECO:0000256" key="1">
    <source>
        <dbReference type="ARBA" id="ARBA00022645"/>
    </source>
</evidence>
<evidence type="ECO:0000256" key="5">
    <source>
        <dbReference type="ARBA" id="ARBA00022801"/>
    </source>
</evidence>
<evidence type="ECO:0000313" key="14">
    <source>
        <dbReference type="Proteomes" id="UP001523369"/>
    </source>
</evidence>
<feature type="chain" id="PRO_5046388354" evidence="10">
    <location>
        <begin position="27"/>
        <end position="705"/>
    </location>
</feature>
<keyword evidence="3" id="KW-0328">Glycosyltransferase</keyword>
<evidence type="ECO:0000256" key="4">
    <source>
        <dbReference type="ARBA" id="ARBA00022679"/>
    </source>
</evidence>
<evidence type="ECO:0000256" key="9">
    <source>
        <dbReference type="SAM" id="MobiDB-lite"/>
    </source>
</evidence>
<feature type="domain" description="Glycosyl transferase family 51" evidence="12">
    <location>
        <begin position="76"/>
        <end position="256"/>
    </location>
</feature>
<dbReference type="EMBL" id="JAMYJR010000050">
    <property type="protein sequence ID" value="MCO8276770.1"/>
    <property type="molecule type" value="Genomic_DNA"/>
</dbReference>
<dbReference type="Gene3D" id="3.40.710.10">
    <property type="entry name" value="DD-peptidase/beta-lactamase superfamily"/>
    <property type="match status" value="1"/>
</dbReference>
<sequence length="705" mass="75928">MNKRSFVGKAGLLLTCGLLTAVVVSAASFPAVALGGLVAKAGAETFAAMPSTLVQQSAPQVTRVFASDGKTPLAVLYDEFRSDVPISQISQNMQNAIVAAEDHKFYEHNGVDVKGIARAFVNNSQGGSQQGASTLTMQYVRMAQAYGAKTPQEAIDATKDSPERKVAEMKYALQVEKDLDKKEILRRYLNLAPYGNGAYGVYAGSQVYFNKSPKNLTIAEAALLAGMVKAPSAFDPTTKTGYPQALDRRNYIIDNMVALKQITQAEGDAAKKTKLKRTANRPGNGCTSVSVNNWGFFCDYFYRWWMEQKTFGANAYERERQLKTGGYRVVTSLDIKAQTAARKEITKKIDDDNKNAVLIAGIEPGTGHVKSLAANRKFKLDDGTNPKSSNPQARKAGARASYPNTTNPIITGGGDINGYQAGSVFKMFTMVAALENGYDLGHSITSGSTYKSSYPIARGAPASCPGTTFYCPSNSSPNEKGTFNMWTGFGRSVNTYFVPLQEQVGAEKVIDVAKRFGMTFRSSNERELVDTPEAAHNFGAFTLGVTTSTPLDIANAYATLAGDGMFCAPTPIKQITASDGSKVNAGQPSCRRVTDADVARKALDAARCPVGDRAQLGNCAGSTEPNAHRTIDHPVFGKTGTTDADKTASLVVGSRSMVVAGYMVNPDWAAHTDRMRHNIINPVVYRTLADYMEGAEYQEFKKPGE</sequence>
<evidence type="ECO:0000259" key="11">
    <source>
        <dbReference type="Pfam" id="PF00905"/>
    </source>
</evidence>
<dbReference type="InterPro" id="IPR036950">
    <property type="entry name" value="PBP_transglycosylase"/>
</dbReference>